<dbReference type="PANTHER" id="PTHR43531">
    <property type="entry name" value="PROTEIN ICFG"/>
    <property type="match status" value="1"/>
</dbReference>
<dbReference type="SMART" id="SM00283">
    <property type="entry name" value="MA"/>
    <property type="match status" value="1"/>
</dbReference>
<dbReference type="RefSeq" id="WP_153271365.1">
    <property type="nucleotide sequence ID" value="NZ_CP043498.1"/>
</dbReference>
<keyword evidence="4" id="KW-0807">Transducer</keyword>
<dbReference type="SUPFAM" id="SSF158472">
    <property type="entry name" value="HAMP domain-like"/>
    <property type="match status" value="1"/>
</dbReference>
<name>A0A5Q0C709_9HYPH</name>
<evidence type="ECO:0000259" key="8">
    <source>
        <dbReference type="PROSITE" id="PS50885"/>
    </source>
</evidence>
<dbReference type="CDD" id="cd06225">
    <property type="entry name" value="HAMP"/>
    <property type="match status" value="1"/>
</dbReference>
<keyword evidence="2" id="KW-0145">Chemotaxis</keyword>
<reference evidence="9 10" key="1">
    <citation type="submission" date="2019-08" db="EMBL/GenBank/DDBJ databases">
        <title>Prosopis cineraria nodule microbiome.</title>
        <authorList>
            <person name="Ali R."/>
            <person name="Chaluvadi S.R."/>
            <person name="Wang X."/>
        </authorList>
    </citation>
    <scope>NUCLEOTIDE SEQUENCE [LARGE SCALE GENOMIC DNA]</scope>
    <source>
        <strain evidence="9 10">BG7</strain>
    </source>
</reference>
<dbReference type="GO" id="GO:0006935">
    <property type="term" value="P:chemotaxis"/>
    <property type="evidence" value="ECO:0007669"/>
    <property type="project" value="UniProtKB-KW"/>
</dbReference>
<evidence type="ECO:0000256" key="2">
    <source>
        <dbReference type="ARBA" id="ARBA00022500"/>
    </source>
</evidence>
<dbReference type="GO" id="GO:0016020">
    <property type="term" value="C:membrane"/>
    <property type="evidence" value="ECO:0007669"/>
    <property type="project" value="UniProtKB-SubCell"/>
</dbReference>
<proteinExistence type="inferred from homology"/>
<dbReference type="InterPro" id="IPR004089">
    <property type="entry name" value="MCPsignal_dom"/>
</dbReference>
<gene>
    <name evidence="9" type="ORF">FZ934_12870</name>
</gene>
<feature type="region of interest" description="Disordered" evidence="5">
    <location>
        <begin position="445"/>
        <end position="472"/>
    </location>
</feature>
<feature type="domain" description="HAMP" evidence="8">
    <location>
        <begin position="386"/>
        <end position="438"/>
    </location>
</feature>
<evidence type="ECO:0000259" key="7">
    <source>
        <dbReference type="PROSITE" id="PS50111"/>
    </source>
</evidence>
<dbReference type="SMART" id="SM00304">
    <property type="entry name" value="HAMP"/>
    <property type="match status" value="2"/>
</dbReference>
<sequence>MSGFLSNLKIGQRVLMLAVVALVGIGAISAIFLFQRNVEAGYRAAADRLATAESEVSKLAMTILQNRRHEKDFLLRKDEASVKSFEQSTTDARQILGELRADVDAQMLDELDAIGKQYDAYAANFATLAEKNATLGLDPSKGLEGAMREAVHSIEDQLGSVKDSDLMVSMLMLRRHEKDFIIRRDAKYVAQHAEEIKSFTALAGRDLKASEVRDPIMKALIVYGAAFQKYAAVALEEADARKATSESYAVVEPMIDALKQDYASAKAATQKANDAAASRAMAFVAAALAATVIILISAVFLIGRSIARPIVSVTDAMRTLAGGNTGITVPGLGRRDEIGQMATALDVFKQAAIANRRLEEEATAARAHAEAERVRMQEEAEASAQLRLRQATSGLADGLRRLAAGDLSFRLDDPFAPDFEQLRHDLNQAVQQLGQTLAEVTGAAHSIDGGSSEISQSADDLSRRTEQQAASLEETAAALDEITANVSNSSRRADEARSVAERANGSAVHSGKIVGNAIDAMQRIEQSSLQISNIIGVIDEIAFQTNLLALNAGVEAARAGEAGKGFAVVAQEVRELAQRSALAAKEIKDLIRNSSDEVQSGVKLVRETGDALHQIGEYVASINQHMDAIATASREQSIGLAEVNTAVNQMDQVTQQNAAMVEETNAASATLAKEASRLRELISQFKVLGAEQSSALRNVAAVMAAPSPARARPAASQMKRVANGAAYQDGWDEF</sequence>
<dbReference type="PROSITE" id="PS50885">
    <property type="entry name" value="HAMP"/>
    <property type="match status" value="2"/>
</dbReference>
<evidence type="ECO:0000256" key="3">
    <source>
        <dbReference type="ARBA" id="ARBA00029447"/>
    </source>
</evidence>
<protein>
    <submittedName>
        <fullName evidence="9">HAMP domain-containing protein</fullName>
    </submittedName>
</protein>
<keyword evidence="10" id="KW-1185">Reference proteome</keyword>
<dbReference type="SMART" id="SM01358">
    <property type="entry name" value="HBM"/>
    <property type="match status" value="1"/>
</dbReference>
<comment type="subcellular location">
    <subcellularLocation>
        <location evidence="1">Membrane</location>
    </subcellularLocation>
</comment>
<dbReference type="EMBL" id="CP043498">
    <property type="protein sequence ID" value="QFY61213.1"/>
    <property type="molecule type" value="Genomic_DNA"/>
</dbReference>
<accession>A0A5Q0C709</accession>
<comment type="similarity">
    <text evidence="3">Belongs to the methyl-accepting chemotaxis (MCP) protein family.</text>
</comment>
<feature type="transmembrane region" description="Helical" evidence="6">
    <location>
        <begin position="14"/>
        <end position="34"/>
    </location>
</feature>
<dbReference type="CDD" id="cd11386">
    <property type="entry name" value="MCP_signal"/>
    <property type="match status" value="1"/>
</dbReference>
<dbReference type="Gene3D" id="1.10.287.950">
    <property type="entry name" value="Methyl-accepting chemotaxis protein"/>
    <property type="match status" value="1"/>
</dbReference>
<feature type="transmembrane region" description="Helical" evidence="6">
    <location>
        <begin position="280"/>
        <end position="302"/>
    </location>
</feature>
<dbReference type="OrthoDB" id="3289104at2"/>
<dbReference type="InterPro" id="IPR051310">
    <property type="entry name" value="MCP_chemotaxis"/>
</dbReference>
<keyword evidence="6" id="KW-1133">Transmembrane helix</keyword>
<dbReference type="PANTHER" id="PTHR43531:SF11">
    <property type="entry name" value="METHYL-ACCEPTING CHEMOTAXIS PROTEIN 3"/>
    <property type="match status" value="1"/>
</dbReference>
<feature type="domain" description="Methyl-accepting transducer" evidence="7">
    <location>
        <begin position="443"/>
        <end position="672"/>
    </location>
</feature>
<evidence type="ECO:0000313" key="10">
    <source>
        <dbReference type="Proteomes" id="UP000326881"/>
    </source>
</evidence>
<dbReference type="PROSITE" id="PS50111">
    <property type="entry name" value="CHEMOTAXIS_TRANSDUC_2"/>
    <property type="match status" value="1"/>
</dbReference>
<dbReference type="SUPFAM" id="SSF58104">
    <property type="entry name" value="Methyl-accepting chemotaxis protein (MCP) signaling domain"/>
    <property type="match status" value="1"/>
</dbReference>
<dbReference type="GO" id="GO:0007165">
    <property type="term" value="P:signal transduction"/>
    <property type="evidence" value="ECO:0007669"/>
    <property type="project" value="UniProtKB-KW"/>
</dbReference>
<dbReference type="AlphaFoldDB" id="A0A5Q0C709"/>
<evidence type="ECO:0000256" key="1">
    <source>
        <dbReference type="ARBA" id="ARBA00004370"/>
    </source>
</evidence>
<evidence type="ECO:0000256" key="4">
    <source>
        <dbReference type="PROSITE-ProRule" id="PRU00284"/>
    </source>
</evidence>
<dbReference type="InterPro" id="IPR003660">
    <property type="entry name" value="HAMP_dom"/>
</dbReference>
<dbReference type="Proteomes" id="UP000326881">
    <property type="component" value="Chromosome"/>
</dbReference>
<dbReference type="Pfam" id="PF00672">
    <property type="entry name" value="HAMP"/>
    <property type="match status" value="1"/>
</dbReference>
<dbReference type="InterPro" id="IPR032255">
    <property type="entry name" value="HBM"/>
</dbReference>
<evidence type="ECO:0000313" key="9">
    <source>
        <dbReference type="EMBL" id="QFY61213.1"/>
    </source>
</evidence>
<keyword evidence="6" id="KW-0812">Transmembrane</keyword>
<feature type="domain" description="HAMP" evidence="8">
    <location>
        <begin position="304"/>
        <end position="357"/>
    </location>
</feature>
<dbReference type="KEGG" id="rgr:FZ934_12870"/>
<dbReference type="Pfam" id="PF00015">
    <property type="entry name" value="MCPsignal"/>
    <property type="match status" value="1"/>
</dbReference>
<evidence type="ECO:0000256" key="6">
    <source>
        <dbReference type="SAM" id="Phobius"/>
    </source>
</evidence>
<dbReference type="Gene3D" id="6.10.340.10">
    <property type="match status" value="1"/>
</dbReference>
<evidence type="ECO:0000256" key="5">
    <source>
        <dbReference type="SAM" id="MobiDB-lite"/>
    </source>
</evidence>
<keyword evidence="6" id="KW-0472">Membrane</keyword>
<dbReference type="FunFam" id="1.10.287.950:FF:000001">
    <property type="entry name" value="Methyl-accepting chemotaxis sensory transducer"/>
    <property type="match status" value="1"/>
</dbReference>
<organism evidence="9 10">
    <name type="scientific">Rhizobium grahamii</name>
    <dbReference type="NCBI Taxonomy" id="1120045"/>
    <lineage>
        <taxon>Bacteria</taxon>
        <taxon>Pseudomonadati</taxon>
        <taxon>Pseudomonadota</taxon>
        <taxon>Alphaproteobacteria</taxon>
        <taxon>Hyphomicrobiales</taxon>
        <taxon>Rhizobiaceae</taxon>
        <taxon>Rhizobium/Agrobacterium group</taxon>
        <taxon>Rhizobium</taxon>
    </lineage>
</organism>